<feature type="compositionally biased region" description="Polar residues" evidence="1">
    <location>
        <begin position="65"/>
        <end position="79"/>
    </location>
</feature>
<proteinExistence type="predicted"/>
<keyword evidence="3" id="KW-1185">Reference proteome</keyword>
<comment type="caution">
    <text evidence="2">The sequence shown here is derived from an EMBL/GenBank/DDBJ whole genome shotgun (WGS) entry which is preliminary data.</text>
</comment>
<dbReference type="Proteomes" id="UP001451303">
    <property type="component" value="Unassembled WGS sequence"/>
</dbReference>
<feature type="region of interest" description="Disordered" evidence="1">
    <location>
        <begin position="1"/>
        <end position="116"/>
    </location>
</feature>
<evidence type="ECO:0000256" key="1">
    <source>
        <dbReference type="SAM" id="MobiDB-lite"/>
    </source>
</evidence>
<accession>A0ABR3DAL0</accession>
<evidence type="ECO:0008006" key="4">
    <source>
        <dbReference type="Google" id="ProtNLM"/>
    </source>
</evidence>
<feature type="compositionally biased region" description="Polar residues" evidence="1">
    <location>
        <begin position="41"/>
        <end position="57"/>
    </location>
</feature>
<feature type="compositionally biased region" description="Low complexity" evidence="1">
    <location>
        <begin position="101"/>
        <end position="112"/>
    </location>
</feature>
<sequence>MWLSPNSSNVDDLYSQRPPVKKRKCLSNGSQPQHFEAEEIPSSTHTGNTLQKTQHTARTALLPQPTVTNPETPTSSSKPTHILTAPTPLRPRHQNQSQTKSQSPPSGSRSHSIQPHQPLPQYHFRIATPTTPTQEATTHFPKKRKKYGTAYEVSRARQIQATGVPRLPGPCHSCARRQGQLDEVAAAAAAATAAARNVGGGLTGTGTHTGIGRFARPQRGDEFLPCTVLSNGSGHADGDGTGNNGGGNERRNGNGGNRGTGTGPTPCARCKSIKMKCEG</sequence>
<gene>
    <name evidence="2" type="ORF">QR685DRAFT_598577</name>
</gene>
<evidence type="ECO:0000313" key="2">
    <source>
        <dbReference type="EMBL" id="KAL0468903.1"/>
    </source>
</evidence>
<organism evidence="2 3">
    <name type="scientific">Neurospora intermedia</name>
    <dbReference type="NCBI Taxonomy" id="5142"/>
    <lineage>
        <taxon>Eukaryota</taxon>
        <taxon>Fungi</taxon>
        <taxon>Dikarya</taxon>
        <taxon>Ascomycota</taxon>
        <taxon>Pezizomycotina</taxon>
        <taxon>Sordariomycetes</taxon>
        <taxon>Sordariomycetidae</taxon>
        <taxon>Sordariales</taxon>
        <taxon>Sordariaceae</taxon>
        <taxon>Neurospora</taxon>
    </lineage>
</organism>
<feature type="compositionally biased region" description="Gly residues" evidence="1">
    <location>
        <begin position="239"/>
        <end position="262"/>
    </location>
</feature>
<reference evidence="2 3" key="1">
    <citation type="submission" date="2023-09" db="EMBL/GenBank/DDBJ databases">
        <title>Multi-omics analysis of a traditional fermented food reveals byproduct-associated fungal strains for waste-to-food upcycling.</title>
        <authorList>
            <consortium name="Lawrence Berkeley National Laboratory"/>
            <person name="Rekdal V.M."/>
            <person name="Villalobos-Escobedo J.M."/>
            <person name="Rodriguez-Valeron N."/>
            <person name="Garcia M.O."/>
            <person name="Vasquez D.P."/>
            <person name="Damayanti I."/>
            <person name="Sorensen P.M."/>
            <person name="Baidoo E.E."/>
            <person name="De Carvalho A.C."/>
            <person name="Riley R."/>
            <person name="Lipzen A."/>
            <person name="He G."/>
            <person name="Yan M."/>
            <person name="Haridas S."/>
            <person name="Daum C."/>
            <person name="Yoshinaga Y."/>
            <person name="Ng V."/>
            <person name="Grigoriev I.V."/>
            <person name="Munk R."/>
            <person name="Nuraida L."/>
            <person name="Wijaya C.H."/>
            <person name="Morales P.-C."/>
            <person name="Keasling J.D."/>
        </authorList>
    </citation>
    <scope>NUCLEOTIDE SEQUENCE [LARGE SCALE GENOMIC DNA]</scope>
    <source>
        <strain evidence="2 3">FGSC 2613</strain>
    </source>
</reference>
<feature type="region of interest" description="Disordered" evidence="1">
    <location>
        <begin position="229"/>
        <end position="266"/>
    </location>
</feature>
<protein>
    <recommendedName>
        <fullName evidence="4">Zn(2)-C6 fungal-type domain-containing protein</fullName>
    </recommendedName>
</protein>
<evidence type="ECO:0000313" key="3">
    <source>
        <dbReference type="Proteomes" id="UP001451303"/>
    </source>
</evidence>
<name>A0ABR3DAL0_NEUIN</name>
<dbReference type="EMBL" id="JAVLET010000006">
    <property type="protein sequence ID" value="KAL0468903.1"/>
    <property type="molecule type" value="Genomic_DNA"/>
</dbReference>
<feature type="compositionally biased region" description="Polar residues" evidence="1">
    <location>
        <begin position="1"/>
        <end position="10"/>
    </location>
</feature>